<sequence length="222" mass="25239">MLKAIIFDMDGVIVDTEFEDFRIQQAFIMKENPTLNQENTNFEELIGQSYDMLYKTLRTFIGSNDSLKEIKARFEEYNEVAYRAIDYQQLFRKEILSILNWSKENDIRLAVASSSTYEHIIEVLATCGIQDSFDVIYSGEFVKESKPNPEIYLNTLKKLNVASNQAVAIEDSFYGISAAKAAGIPTIAYKETRAAIDQSAADYIAEDMTAVFEIVQSIKNLK</sequence>
<dbReference type="Gene3D" id="1.10.150.240">
    <property type="entry name" value="Putative phosphatase, domain 2"/>
    <property type="match status" value="1"/>
</dbReference>
<dbReference type="EMBL" id="JARPXM010000011">
    <property type="protein sequence ID" value="MDT2538872.1"/>
    <property type="molecule type" value="Genomic_DNA"/>
</dbReference>
<organism evidence="1 2">
    <name type="scientific">Enterococcus raffinosus</name>
    <dbReference type="NCBI Taxonomy" id="71452"/>
    <lineage>
        <taxon>Bacteria</taxon>
        <taxon>Bacillati</taxon>
        <taxon>Bacillota</taxon>
        <taxon>Bacilli</taxon>
        <taxon>Lactobacillales</taxon>
        <taxon>Enterococcaceae</taxon>
        <taxon>Enterococcus</taxon>
    </lineage>
</organism>
<proteinExistence type="predicted"/>
<dbReference type="PANTHER" id="PTHR43434:SF1">
    <property type="entry name" value="PHOSPHOGLYCOLATE PHOSPHATASE"/>
    <property type="match status" value="1"/>
</dbReference>
<dbReference type="AlphaFoldDB" id="A0AAW8T334"/>
<name>A0AAW8T334_9ENTE</name>
<dbReference type="InterPro" id="IPR050155">
    <property type="entry name" value="HAD-like_hydrolase_sf"/>
</dbReference>
<dbReference type="InterPro" id="IPR041492">
    <property type="entry name" value="HAD_2"/>
</dbReference>
<dbReference type="Gene3D" id="3.40.50.1000">
    <property type="entry name" value="HAD superfamily/HAD-like"/>
    <property type="match status" value="1"/>
</dbReference>
<comment type="caution">
    <text evidence="1">The sequence shown here is derived from an EMBL/GenBank/DDBJ whole genome shotgun (WGS) entry which is preliminary data.</text>
</comment>
<reference evidence="1" key="1">
    <citation type="submission" date="2023-03" db="EMBL/GenBank/DDBJ databases">
        <authorList>
            <person name="Shen W."/>
            <person name="Cai J."/>
        </authorList>
    </citation>
    <scope>NUCLEOTIDE SEQUENCE</scope>
    <source>
        <strain evidence="1">B646-2</strain>
    </source>
</reference>
<evidence type="ECO:0000313" key="1">
    <source>
        <dbReference type="EMBL" id="MDT2538872.1"/>
    </source>
</evidence>
<dbReference type="PRINTS" id="PR00413">
    <property type="entry name" value="HADHALOGNASE"/>
</dbReference>
<dbReference type="RefSeq" id="WP_010744860.1">
    <property type="nucleotide sequence ID" value="NZ_BAAAXM010000038.1"/>
</dbReference>
<dbReference type="GO" id="GO:0008967">
    <property type="term" value="F:phosphoglycolate phosphatase activity"/>
    <property type="evidence" value="ECO:0007669"/>
    <property type="project" value="TreeGrafter"/>
</dbReference>
<dbReference type="SFLD" id="SFLDS00003">
    <property type="entry name" value="Haloacid_Dehalogenase"/>
    <property type="match status" value="1"/>
</dbReference>
<keyword evidence="1" id="KW-0378">Hydrolase</keyword>
<dbReference type="Pfam" id="PF13419">
    <property type="entry name" value="HAD_2"/>
    <property type="match status" value="1"/>
</dbReference>
<evidence type="ECO:0000313" key="2">
    <source>
        <dbReference type="Proteomes" id="UP001249240"/>
    </source>
</evidence>
<dbReference type="InterPro" id="IPR036412">
    <property type="entry name" value="HAD-like_sf"/>
</dbReference>
<accession>A0AAW8T334</accession>
<protein>
    <submittedName>
        <fullName evidence="1">HAD-IA family hydrolase</fullName>
    </submittedName>
</protein>
<dbReference type="InterPro" id="IPR023198">
    <property type="entry name" value="PGP-like_dom2"/>
</dbReference>
<dbReference type="GO" id="GO:0006281">
    <property type="term" value="P:DNA repair"/>
    <property type="evidence" value="ECO:0007669"/>
    <property type="project" value="TreeGrafter"/>
</dbReference>
<dbReference type="GO" id="GO:0005829">
    <property type="term" value="C:cytosol"/>
    <property type="evidence" value="ECO:0007669"/>
    <property type="project" value="TreeGrafter"/>
</dbReference>
<dbReference type="Proteomes" id="UP001249240">
    <property type="component" value="Unassembled WGS sequence"/>
</dbReference>
<dbReference type="PANTHER" id="PTHR43434">
    <property type="entry name" value="PHOSPHOGLYCOLATE PHOSPHATASE"/>
    <property type="match status" value="1"/>
</dbReference>
<dbReference type="InterPro" id="IPR006439">
    <property type="entry name" value="HAD-SF_hydro_IA"/>
</dbReference>
<dbReference type="SFLD" id="SFLDG01129">
    <property type="entry name" value="C1.5:_HAD__Beta-PGM__Phosphata"/>
    <property type="match status" value="1"/>
</dbReference>
<dbReference type="NCBIfam" id="TIGR01509">
    <property type="entry name" value="HAD-SF-IA-v3"/>
    <property type="match status" value="1"/>
</dbReference>
<dbReference type="InterPro" id="IPR023214">
    <property type="entry name" value="HAD_sf"/>
</dbReference>
<gene>
    <name evidence="1" type="ORF">P7D78_12070</name>
</gene>
<dbReference type="SUPFAM" id="SSF56784">
    <property type="entry name" value="HAD-like"/>
    <property type="match status" value="1"/>
</dbReference>